<dbReference type="PANTHER" id="PTHR48043">
    <property type="entry name" value="EG:EG0003.4 PROTEIN-RELATED"/>
    <property type="match status" value="1"/>
</dbReference>
<keyword evidence="7" id="KW-1133">Transmembrane helix</keyword>
<comment type="caution">
    <text evidence="9">The sequence shown here is derived from an EMBL/GenBank/DDBJ whole genome shotgun (WGS) entry which is preliminary data.</text>
</comment>
<dbReference type="FunFam" id="3.40.50.2000:FF:000021">
    <property type="entry name" value="UDP-glucuronosyltransferase"/>
    <property type="match status" value="3"/>
</dbReference>
<evidence type="ECO:0000256" key="6">
    <source>
        <dbReference type="ARBA" id="ARBA00047475"/>
    </source>
</evidence>
<sequence length="1228" mass="139050">MYQMLLWFSIISFTSQLAWSYKMAFFVLDISNSQLLFNERLAEPLEAAGHDVTLILMAPQSDRDRSDVQIKGNIKVHVVNASTGLSQKDMDDKDETFVYQDMPGHKMLERLKKQTKLLTDTCQATLKQKEFIEWLKAEKFDLAFAPMFDVCSVGLIHEANIPGWIWLNSGTIMDYIANLIGVPTIPSYVPPMMMEAGAEMSFVQRIKSVVGHGLTSFIWKKFVAEPENQLFRELSPEFPDLLELARKCPLIMANTNDLYELPRPTLAKVVNIGGVGMDTETKSKSEPLPKHILDILNDSEGAVLFSFGSVAPMWKMPLSWKKMFLAAFKRFPQYHFLLRYEKDDINDILPSNVHLFKWMPQSELLRHPKTKAFITHGGYNSFQEAVLAGVPCITIPLFGDQSKNALLAEHHGFSLVLRKGELCEEVIFNALKEVTNNPSYKKAAIRLSNMVKHQPVKPTELLVRWSEFVAEFHTLENLHPAGTKLNFIQYHSFDVIGFLLAIVLSTLVILMRGILLIFISTFCIQWVCTYKMVLLVLDMSHSQLLFNKRVAEALSDADNEVTLVLISPIADRDISDIKIKNNVKVHIVPISTGLTKAKMEENQENYVFKEETGGGIHTASMKAAKIVHTCEETVKNKEFLQWLTVQRFDLAYAHMFDVCTIGLIHHARIPAWIWLNSGSIMDYVAYLVGVPIIPSYVPPMMMEVAGEMNFMERTKSFIETEVFRRWINRDFPDLMDLASKCPLVMANSNDLYDMTRPLLAKVVNIGGVGMELAEAKPLPEDIDEIVARGNGTVLFSFGSVTAAHKMPTEWKSAFLEAFKALNTYQFLVRYEKNDLDGRLPANVHLYKWLPQSDILRHPKTKAFITHGGYNSVQEAIVTGVPLIAIPLFGDQPKNARLVERHGIGLVLHKAEISTPMIVRALKQVIENKRFDDNAKRLSRMVERKPISANHLLVKWSEFLADFQSLENLEPAGNKLNFVQYHSLDVLLFLFSTAVLLIYVVSKLLFNKRVAEALSDADNEVTLVLISPIADRDISDIKIKNNVKGRLPANVHLYKWLPQSDILRHPKTKAFITHGGYNSVQEAIVTGVPLIAIPLFGDQPKNARLVERHGIGLVLHKAEISTPMIVRALKQVIENKRFDDNAKRLSRMVERKPISANHLLVKWSEFLADFQSLENLEPAGNKLNFVQYHSLDVLLFLFSTAVLLIYVVSKVAIICLSLVFASKRKQKTS</sequence>
<dbReference type="InterPro" id="IPR035595">
    <property type="entry name" value="UDP_glycos_trans_CS"/>
</dbReference>
<dbReference type="EMBL" id="CATQJL010000305">
    <property type="protein sequence ID" value="CAJ0602829.1"/>
    <property type="molecule type" value="Genomic_DNA"/>
</dbReference>
<dbReference type="GO" id="GO:0015020">
    <property type="term" value="F:glucuronosyltransferase activity"/>
    <property type="evidence" value="ECO:0007669"/>
    <property type="project" value="UniProtKB-EC"/>
</dbReference>
<dbReference type="Pfam" id="PF00201">
    <property type="entry name" value="UDPGT"/>
    <property type="match status" value="3"/>
</dbReference>
<comment type="similarity">
    <text evidence="1">Belongs to the UDP-glycosyltransferase family.</text>
</comment>
<feature type="transmembrane region" description="Helical" evidence="7">
    <location>
        <begin position="515"/>
        <end position="537"/>
    </location>
</feature>
<keyword evidence="7" id="KW-0812">Transmembrane</keyword>
<keyword evidence="10" id="KW-1185">Reference proteome</keyword>
<keyword evidence="7" id="KW-0472">Membrane</keyword>
<evidence type="ECO:0000313" key="9">
    <source>
        <dbReference type="EMBL" id="CAJ0602829.1"/>
    </source>
</evidence>
<evidence type="ECO:0000256" key="3">
    <source>
        <dbReference type="ARBA" id="ARBA00022676"/>
    </source>
</evidence>
<proteinExistence type="inferred from homology"/>
<name>A0AA36H2H3_CYLNA</name>
<evidence type="ECO:0000256" key="5">
    <source>
        <dbReference type="ARBA" id="ARBA00022729"/>
    </source>
</evidence>
<feature type="transmembrane region" description="Helical" evidence="7">
    <location>
        <begin position="1192"/>
        <end position="1220"/>
    </location>
</feature>
<evidence type="ECO:0000256" key="1">
    <source>
        <dbReference type="ARBA" id="ARBA00009995"/>
    </source>
</evidence>
<reference evidence="9" key="1">
    <citation type="submission" date="2023-07" db="EMBL/GenBank/DDBJ databases">
        <authorList>
            <consortium name="CYATHOMIX"/>
        </authorList>
    </citation>
    <scope>NUCLEOTIDE SEQUENCE</scope>
    <source>
        <strain evidence="9">N/A</strain>
    </source>
</reference>
<dbReference type="Gene3D" id="3.40.50.2000">
    <property type="entry name" value="Glycogen Phosphorylase B"/>
    <property type="match status" value="3"/>
</dbReference>
<dbReference type="PROSITE" id="PS00375">
    <property type="entry name" value="UDPGT"/>
    <property type="match status" value="2"/>
</dbReference>
<evidence type="ECO:0000256" key="8">
    <source>
        <dbReference type="SAM" id="SignalP"/>
    </source>
</evidence>
<gene>
    <name evidence="9" type="ORF">CYNAS_LOCUS14812</name>
</gene>
<accession>A0AA36H2H3</accession>
<evidence type="ECO:0000256" key="2">
    <source>
        <dbReference type="ARBA" id="ARBA00012544"/>
    </source>
</evidence>
<feature type="transmembrane region" description="Helical" evidence="7">
    <location>
        <begin position="490"/>
        <end position="510"/>
    </location>
</feature>
<keyword evidence="4" id="KW-0808">Transferase</keyword>
<keyword evidence="3" id="KW-0328">Glycosyltransferase</keyword>
<dbReference type="Proteomes" id="UP001176961">
    <property type="component" value="Unassembled WGS sequence"/>
</dbReference>
<evidence type="ECO:0000256" key="4">
    <source>
        <dbReference type="ARBA" id="ARBA00022679"/>
    </source>
</evidence>
<feature type="chain" id="PRO_5041401012" description="glucuronosyltransferase" evidence="8">
    <location>
        <begin position="21"/>
        <end position="1228"/>
    </location>
</feature>
<evidence type="ECO:0000256" key="7">
    <source>
        <dbReference type="SAM" id="Phobius"/>
    </source>
</evidence>
<dbReference type="PANTHER" id="PTHR48043:SF145">
    <property type="entry name" value="FI06409P-RELATED"/>
    <property type="match status" value="1"/>
</dbReference>
<dbReference type="InterPro" id="IPR002213">
    <property type="entry name" value="UDP_glucos_trans"/>
</dbReference>
<keyword evidence="5 8" id="KW-0732">Signal</keyword>
<dbReference type="InterPro" id="IPR050271">
    <property type="entry name" value="UDP-glycosyltransferase"/>
</dbReference>
<evidence type="ECO:0000313" key="10">
    <source>
        <dbReference type="Proteomes" id="UP001176961"/>
    </source>
</evidence>
<feature type="signal peptide" evidence="8">
    <location>
        <begin position="1"/>
        <end position="20"/>
    </location>
</feature>
<comment type="catalytic activity">
    <reaction evidence="6">
        <text>glucuronate acceptor + UDP-alpha-D-glucuronate = acceptor beta-D-glucuronoside + UDP + H(+)</text>
        <dbReference type="Rhea" id="RHEA:21032"/>
        <dbReference type="ChEBI" id="CHEBI:15378"/>
        <dbReference type="ChEBI" id="CHEBI:58052"/>
        <dbReference type="ChEBI" id="CHEBI:58223"/>
        <dbReference type="ChEBI" id="CHEBI:132367"/>
        <dbReference type="ChEBI" id="CHEBI:132368"/>
        <dbReference type="EC" id="2.4.1.17"/>
    </reaction>
</comment>
<dbReference type="CDD" id="cd03784">
    <property type="entry name" value="GT1_Gtf-like"/>
    <property type="match status" value="3"/>
</dbReference>
<protein>
    <recommendedName>
        <fullName evidence="2">glucuronosyltransferase</fullName>
        <ecNumber evidence="2">2.4.1.17</ecNumber>
    </recommendedName>
</protein>
<organism evidence="9 10">
    <name type="scientific">Cylicocyclus nassatus</name>
    <name type="common">Nematode worm</name>
    <dbReference type="NCBI Taxonomy" id="53992"/>
    <lineage>
        <taxon>Eukaryota</taxon>
        <taxon>Metazoa</taxon>
        <taxon>Ecdysozoa</taxon>
        <taxon>Nematoda</taxon>
        <taxon>Chromadorea</taxon>
        <taxon>Rhabditida</taxon>
        <taxon>Rhabditina</taxon>
        <taxon>Rhabditomorpha</taxon>
        <taxon>Strongyloidea</taxon>
        <taxon>Strongylidae</taxon>
        <taxon>Cylicocyclus</taxon>
    </lineage>
</organism>
<dbReference type="AlphaFoldDB" id="A0AA36H2H3"/>
<dbReference type="EC" id="2.4.1.17" evidence="2"/>
<dbReference type="SUPFAM" id="SSF53756">
    <property type="entry name" value="UDP-Glycosyltransferase/glycogen phosphorylase"/>
    <property type="match status" value="3"/>
</dbReference>